<dbReference type="Proteomes" id="UP000694568">
    <property type="component" value="Unplaced"/>
</dbReference>
<keyword evidence="2" id="KW-0812">Transmembrane</keyword>
<dbReference type="Ensembl" id="ENSSLUT00000000457.1">
    <property type="protein sequence ID" value="ENSSLUP00000000418.1"/>
    <property type="gene ID" value="ENSSLUG00000000261.1"/>
</dbReference>
<dbReference type="PANTHER" id="PTHR46013:SF4">
    <property type="entry name" value="B-CELL RECEPTOR CD22-RELATED"/>
    <property type="match status" value="1"/>
</dbReference>
<keyword evidence="2" id="KW-0472">Membrane</keyword>
<keyword evidence="1" id="KW-0393">Immunoglobulin domain</keyword>
<dbReference type="SMART" id="SM00409">
    <property type="entry name" value="IG"/>
    <property type="match status" value="1"/>
</dbReference>
<dbReference type="AlphaFoldDB" id="A0A8C9WWM8"/>
<evidence type="ECO:0000259" key="3">
    <source>
        <dbReference type="PROSITE" id="PS50835"/>
    </source>
</evidence>
<dbReference type="SMART" id="SM00408">
    <property type="entry name" value="IGc2"/>
    <property type="match status" value="1"/>
</dbReference>
<dbReference type="PANTHER" id="PTHR46013">
    <property type="entry name" value="VASCULAR CELL ADHESION MOLECULE 1"/>
    <property type="match status" value="1"/>
</dbReference>
<dbReference type="Pfam" id="PF00047">
    <property type="entry name" value="ig"/>
    <property type="match status" value="1"/>
</dbReference>
<dbReference type="InterPro" id="IPR013783">
    <property type="entry name" value="Ig-like_fold"/>
</dbReference>
<dbReference type="InterPro" id="IPR003598">
    <property type="entry name" value="Ig_sub2"/>
</dbReference>
<dbReference type="InterPro" id="IPR036179">
    <property type="entry name" value="Ig-like_dom_sf"/>
</dbReference>
<feature type="transmembrane region" description="Helical" evidence="2">
    <location>
        <begin position="184"/>
        <end position="200"/>
    </location>
</feature>
<proteinExistence type="predicted"/>
<dbReference type="InterPro" id="IPR013151">
    <property type="entry name" value="Immunoglobulin_dom"/>
</dbReference>
<reference evidence="4" key="1">
    <citation type="submission" date="2025-08" db="UniProtKB">
        <authorList>
            <consortium name="Ensembl"/>
        </authorList>
    </citation>
    <scope>IDENTIFICATION</scope>
</reference>
<feature type="transmembrane region" description="Helical" evidence="2">
    <location>
        <begin position="127"/>
        <end position="147"/>
    </location>
</feature>
<dbReference type="InterPro" id="IPR007110">
    <property type="entry name" value="Ig-like_dom"/>
</dbReference>
<reference evidence="4" key="2">
    <citation type="submission" date="2025-09" db="UniProtKB">
        <authorList>
            <consortium name="Ensembl"/>
        </authorList>
    </citation>
    <scope>IDENTIFICATION</scope>
</reference>
<keyword evidence="2" id="KW-1133">Transmembrane helix</keyword>
<protein>
    <recommendedName>
        <fullName evidence="3">Ig-like domain-containing protein</fullName>
    </recommendedName>
</protein>
<sequence>FSIALLNVRTKAVNVSFFLSFNLSNPFSGLKVTMTPSAVVTEGQRVTLSCSTSCPLTDNTNYIWYFNSRPLTPTEKQNKHLVLDPVRSQHAGNYSCAVETPHNISSSEENLTVKREVNIKTNLQNTIVYFTFFLLFLKYVALVTHISHQSLSSSDSSSNTECSKTDSYITTCCISPLPEDEVKYAIHIFVLSFPVFLLALI</sequence>
<keyword evidence="5" id="KW-1185">Reference proteome</keyword>
<dbReference type="GeneTree" id="ENSGT00990000204268"/>
<evidence type="ECO:0000256" key="2">
    <source>
        <dbReference type="SAM" id="Phobius"/>
    </source>
</evidence>
<evidence type="ECO:0000313" key="5">
    <source>
        <dbReference type="Proteomes" id="UP000694568"/>
    </source>
</evidence>
<dbReference type="PROSITE" id="PS50835">
    <property type="entry name" value="IG_LIKE"/>
    <property type="match status" value="1"/>
</dbReference>
<dbReference type="Gene3D" id="2.60.40.10">
    <property type="entry name" value="Immunoglobulins"/>
    <property type="match status" value="1"/>
</dbReference>
<dbReference type="SUPFAM" id="SSF48726">
    <property type="entry name" value="Immunoglobulin"/>
    <property type="match status" value="1"/>
</dbReference>
<feature type="domain" description="Ig-like" evidence="3">
    <location>
        <begin position="26"/>
        <end position="112"/>
    </location>
</feature>
<evidence type="ECO:0000313" key="4">
    <source>
        <dbReference type="Ensembl" id="ENSSLUP00000000418.1"/>
    </source>
</evidence>
<dbReference type="InterPro" id="IPR003599">
    <property type="entry name" value="Ig_sub"/>
</dbReference>
<accession>A0A8C9WWM8</accession>
<organism evidence="4 5">
    <name type="scientific">Sander lucioperca</name>
    <name type="common">Pike-perch</name>
    <name type="synonym">Perca lucioperca</name>
    <dbReference type="NCBI Taxonomy" id="283035"/>
    <lineage>
        <taxon>Eukaryota</taxon>
        <taxon>Metazoa</taxon>
        <taxon>Chordata</taxon>
        <taxon>Craniata</taxon>
        <taxon>Vertebrata</taxon>
        <taxon>Euteleostomi</taxon>
        <taxon>Actinopterygii</taxon>
        <taxon>Neopterygii</taxon>
        <taxon>Teleostei</taxon>
        <taxon>Neoteleostei</taxon>
        <taxon>Acanthomorphata</taxon>
        <taxon>Eupercaria</taxon>
        <taxon>Perciformes</taxon>
        <taxon>Percoidei</taxon>
        <taxon>Percidae</taxon>
        <taxon>Luciopercinae</taxon>
        <taxon>Sander</taxon>
    </lineage>
</organism>
<evidence type="ECO:0000256" key="1">
    <source>
        <dbReference type="ARBA" id="ARBA00023319"/>
    </source>
</evidence>
<name>A0A8C9WWM8_SANLU</name>